<evidence type="ECO:0000313" key="3">
    <source>
        <dbReference type="Proteomes" id="UP000078200"/>
    </source>
</evidence>
<organism evidence="2 3">
    <name type="scientific">Glossina austeni</name>
    <name type="common">Savannah tsetse fly</name>
    <dbReference type="NCBI Taxonomy" id="7395"/>
    <lineage>
        <taxon>Eukaryota</taxon>
        <taxon>Metazoa</taxon>
        <taxon>Ecdysozoa</taxon>
        <taxon>Arthropoda</taxon>
        <taxon>Hexapoda</taxon>
        <taxon>Insecta</taxon>
        <taxon>Pterygota</taxon>
        <taxon>Neoptera</taxon>
        <taxon>Endopterygota</taxon>
        <taxon>Diptera</taxon>
        <taxon>Brachycera</taxon>
        <taxon>Muscomorpha</taxon>
        <taxon>Hippoboscoidea</taxon>
        <taxon>Glossinidae</taxon>
        <taxon>Glossina</taxon>
    </lineage>
</organism>
<keyword evidence="1" id="KW-1133">Transmembrane helix</keyword>
<dbReference type="Proteomes" id="UP000078200">
    <property type="component" value="Unassembled WGS sequence"/>
</dbReference>
<reference evidence="2" key="1">
    <citation type="submission" date="2020-05" db="UniProtKB">
        <authorList>
            <consortium name="EnsemblMetazoa"/>
        </authorList>
    </citation>
    <scope>IDENTIFICATION</scope>
    <source>
        <strain evidence="2">TTRI</strain>
    </source>
</reference>
<dbReference type="EnsemblMetazoa" id="GAUT002253-RA">
    <property type="protein sequence ID" value="GAUT002253-PA"/>
    <property type="gene ID" value="GAUT002253"/>
</dbReference>
<name>A0A1A9UEK3_GLOAU</name>
<accession>A0A1A9UEK3</accession>
<keyword evidence="1" id="KW-0812">Transmembrane</keyword>
<protein>
    <submittedName>
        <fullName evidence="2">Uncharacterized protein</fullName>
    </submittedName>
</protein>
<evidence type="ECO:0000313" key="2">
    <source>
        <dbReference type="EnsemblMetazoa" id="GAUT002253-PA"/>
    </source>
</evidence>
<keyword evidence="3" id="KW-1185">Reference proteome</keyword>
<dbReference type="VEuPathDB" id="VectorBase:GAUT002253"/>
<proteinExistence type="predicted"/>
<sequence length="112" mass="12763">MQFFQSKNTGQSIDVSYTRCVCEKIIRILLLGNTIATAVYLVCGIYAMLQSKQWIKNLKDLLASVDRDSGQVETLPCSKFYSNVLIRDLCETICQNCKPTTFDFFIEIIMDS</sequence>
<feature type="transmembrane region" description="Helical" evidence="1">
    <location>
        <begin position="25"/>
        <end position="49"/>
    </location>
</feature>
<dbReference type="AlphaFoldDB" id="A0A1A9UEK3"/>
<keyword evidence="1" id="KW-0472">Membrane</keyword>
<evidence type="ECO:0000256" key="1">
    <source>
        <dbReference type="SAM" id="Phobius"/>
    </source>
</evidence>